<gene>
    <name evidence="1" type="ORF">AMJ52_01190</name>
</gene>
<dbReference type="PANTHER" id="PTHR42754:SF1">
    <property type="entry name" value="LIPOPROTEIN"/>
    <property type="match status" value="1"/>
</dbReference>
<dbReference type="PANTHER" id="PTHR42754">
    <property type="entry name" value="ENDOGLUCANASE"/>
    <property type="match status" value="1"/>
</dbReference>
<dbReference type="Gene3D" id="2.60.40.10">
    <property type="entry name" value="Immunoglobulins"/>
    <property type="match status" value="1"/>
</dbReference>
<evidence type="ECO:0008006" key="3">
    <source>
        <dbReference type="Google" id="ProtNLM"/>
    </source>
</evidence>
<dbReference type="SUPFAM" id="SSF50965">
    <property type="entry name" value="Galactose oxidase, central domain"/>
    <property type="match status" value="1"/>
</dbReference>
<proteinExistence type="predicted"/>
<sequence>MKEKILWKRRVIVGCIMAFFLGGFAHAQIERWVYTYDESELMDANAKSIVYGADSNIYASGFLDRPNTRQDFTVLSVNASGTYEWDYLLDGLGQFSYDVAHDVVYQADGNIYAAGQIVPWSSYSSDFAVVNVSNWGAQRWLYTYNGTSNSNDVANAIVATDFVVTAAGYSTNSGTAADFTVISFMTNNGMALPVYTYNGSASGIDEARDLVYDENTFIYAAGYSTETDNGKDIVVIKLDLVGNEKWVYTYDGSGTNADEAYSIILGQDGHLYVAGYSTESGSDRDFTVISLDTLGNERWVYSTTNNNKEEAFAIVYGADHYIYAAGYRLDLLNEENFFVVKLDTLGTNQWTYQYNGPIDHAEDVAKAIVYGVDDNIYIAGYSSQVMGQRRDFTVISLDTLKNERWMYTYNGQADSNDVANAIVYGDDGNLYAAGYLNARDFAIISIDPAMRPSLWTNPNFFMVMIDSGQTEDRDLKIANVGPETSVLEWSLSERPPVDWLSVDTTNGVLESGDTVLVTVSFDATALTPSMYYDTLEITSNDPNNLTKDIWIKLTVGSPGVADHPESHMEDRCELLSSLFNKTITLRFTQPSHTPCTITIYNALGARVYETTLSATHALVNMDNQCIARLSRGVYFLSVSRSENVYPVMKIVKY</sequence>
<protein>
    <recommendedName>
        <fullName evidence="3">Secretion system C-terminal sorting domain-containing protein</fullName>
    </recommendedName>
</protein>
<dbReference type="InterPro" id="IPR013783">
    <property type="entry name" value="Ig-like_fold"/>
</dbReference>
<dbReference type="InterPro" id="IPR011043">
    <property type="entry name" value="Gal_Oxase/kelch_b-propeller"/>
</dbReference>
<dbReference type="EMBL" id="LJNI01000009">
    <property type="protein sequence ID" value="KPJ74275.1"/>
    <property type="molecule type" value="Genomic_DNA"/>
</dbReference>
<comment type="caution">
    <text evidence="1">The sequence shown here is derived from an EMBL/GenBank/DDBJ whole genome shotgun (WGS) entry which is preliminary data.</text>
</comment>
<evidence type="ECO:0000313" key="1">
    <source>
        <dbReference type="EMBL" id="KPJ74275.1"/>
    </source>
</evidence>
<dbReference type="Proteomes" id="UP000051012">
    <property type="component" value="Unassembled WGS sequence"/>
</dbReference>
<dbReference type="AlphaFoldDB" id="A0A0S7YID8"/>
<reference evidence="1 2" key="1">
    <citation type="journal article" date="2015" name="Microbiome">
        <title>Genomic resolution of linkages in carbon, nitrogen, and sulfur cycling among widespread estuary sediment bacteria.</title>
        <authorList>
            <person name="Baker B.J."/>
            <person name="Lazar C.S."/>
            <person name="Teske A.P."/>
            <person name="Dick G.J."/>
        </authorList>
    </citation>
    <scope>NUCLEOTIDE SEQUENCE [LARGE SCALE GENOMIC DNA]</scope>
    <source>
        <strain evidence="1">DG_78</strain>
    </source>
</reference>
<evidence type="ECO:0000313" key="2">
    <source>
        <dbReference type="Proteomes" id="UP000051012"/>
    </source>
</evidence>
<accession>A0A0S7YID8</accession>
<name>A0A0S7YID8_UNCT6</name>
<organism evidence="1 2">
    <name type="scientific">candidate division TA06 bacterium DG_78</name>
    <dbReference type="NCBI Taxonomy" id="1703772"/>
    <lineage>
        <taxon>Bacteria</taxon>
        <taxon>Bacteria division TA06</taxon>
    </lineage>
</organism>